<organism evidence="1 2">
    <name type="scientific">Taxus chinensis</name>
    <name type="common">Chinese yew</name>
    <name type="synonym">Taxus wallichiana var. chinensis</name>
    <dbReference type="NCBI Taxonomy" id="29808"/>
    <lineage>
        <taxon>Eukaryota</taxon>
        <taxon>Viridiplantae</taxon>
        <taxon>Streptophyta</taxon>
        <taxon>Embryophyta</taxon>
        <taxon>Tracheophyta</taxon>
        <taxon>Spermatophyta</taxon>
        <taxon>Pinopsida</taxon>
        <taxon>Pinidae</taxon>
        <taxon>Conifers II</taxon>
        <taxon>Cupressales</taxon>
        <taxon>Taxaceae</taxon>
        <taxon>Taxus</taxon>
    </lineage>
</organism>
<evidence type="ECO:0000313" key="1">
    <source>
        <dbReference type="EMBL" id="KAH9328785.1"/>
    </source>
</evidence>
<reference evidence="1 2" key="1">
    <citation type="journal article" date="2021" name="Nat. Plants">
        <title>The Taxus genome provides insights into paclitaxel biosynthesis.</title>
        <authorList>
            <person name="Xiong X."/>
            <person name="Gou J."/>
            <person name="Liao Q."/>
            <person name="Li Y."/>
            <person name="Zhou Q."/>
            <person name="Bi G."/>
            <person name="Li C."/>
            <person name="Du R."/>
            <person name="Wang X."/>
            <person name="Sun T."/>
            <person name="Guo L."/>
            <person name="Liang H."/>
            <person name="Lu P."/>
            <person name="Wu Y."/>
            <person name="Zhang Z."/>
            <person name="Ro D.K."/>
            <person name="Shang Y."/>
            <person name="Huang S."/>
            <person name="Yan J."/>
        </authorList>
    </citation>
    <scope>NUCLEOTIDE SEQUENCE [LARGE SCALE GENOMIC DNA]</scope>
    <source>
        <strain evidence="1">Ta-2019</strain>
    </source>
</reference>
<keyword evidence="2" id="KW-1185">Reference proteome</keyword>
<feature type="non-terminal residue" evidence="1">
    <location>
        <position position="74"/>
    </location>
</feature>
<evidence type="ECO:0000313" key="2">
    <source>
        <dbReference type="Proteomes" id="UP000824469"/>
    </source>
</evidence>
<protein>
    <submittedName>
        <fullName evidence="1">Uncharacterized protein</fullName>
    </submittedName>
</protein>
<dbReference type="Proteomes" id="UP000824469">
    <property type="component" value="Unassembled WGS sequence"/>
</dbReference>
<sequence length="74" mass="8393">LCPPEMNKAKRRHFRLHAIPYALVDGVLFKKDINGVLLRCIGKNHIEKMLEEFHNGSVGGHFALRVTALKIMKA</sequence>
<dbReference type="EMBL" id="JAHRHJ020000001">
    <property type="protein sequence ID" value="KAH9328785.1"/>
    <property type="molecule type" value="Genomic_DNA"/>
</dbReference>
<name>A0AA38GYM5_TAXCH</name>
<proteinExistence type="predicted"/>
<comment type="caution">
    <text evidence="1">The sequence shown here is derived from an EMBL/GenBank/DDBJ whole genome shotgun (WGS) entry which is preliminary data.</text>
</comment>
<dbReference type="AlphaFoldDB" id="A0AA38GYM5"/>
<gene>
    <name evidence="1" type="ORF">KI387_000893</name>
</gene>
<accession>A0AA38GYM5</accession>
<feature type="non-terminal residue" evidence="1">
    <location>
        <position position="1"/>
    </location>
</feature>